<gene>
    <name evidence="8" type="ORF">SAMN05421757_106280</name>
</gene>
<accession>A0A239K6N6</accession>
<evidence type="ECO:0000256" key="5">
    <source>
        <dbReference type="ARBA" id="ARBA00022737"/>
    </source>
</evidence>
<evidence type="ECO:0000259" key="7">
    <source>
        <dbReference type="SMART" id="SM00235"/>
    </source>
</evidence>
<protein>
    <submittedName>
        <fullName evidence="8">Ca2+-binding protein, RTX toxin-related</fullName>
    </submittedName>
</protein>
<dbReference type="GO" id="GO:0008270">
    <property type="term" value="F:zinc ion binding"/>
    <property type="evidence" value="ECO:0007669"/>
    <property type="project" value="InterPro"/>
</dbReference>
<dbReference type="InterPro" id="IPR034033">
    <property type="entry name" value="Serralysin-like"/>
</dbReference>
<evidence type="ECO:0000256" key="2">
    <source>
        <dbReference type="ARBA" id="ARBA00004613"/>
    </source>
</evidence>
<feature type="compositionally biased region" description="Gly residues" evidence="6">
    <location>
        <begin position="416"/>
        <end position="428"/>
    </location>
</feature>
<dbReference type="AlphaFoldDB" id="A0A239K6N6"/>
<dbReference type="GO" id="GO:0006508">
    <property type="term" value="P:proteolysis"/>
    <property type="evidence" value="ECO:0007669"/>
    <property type="project" value="InterPro"/>
</dbReference>
<dbReference type="Pfam" id="PF00353">
    <property type="entry name" value="HemolysinCabind"/>
    <property type="match status" value="8"/>
</dbReference>
<dbReference type="SMART" id="SM00235">
    <property type="entry name" value="ZnMc"/>
    <property type="match status" value="1"/>
</dbReference>
<evidence type="ECO:0000256" key="1">
    <source>
        <dbReference type="ARBA" id="ARBA00001913"/>
    </source>
</evidence>
<dbReference type="SUPFAM" id="SSF55486">
    <property type="entry name" value="Metalloproteases ('zincins'), catalytic domain"/>
    <property type="match status" value="1"/>
</dbReference>
<proteinExistence type="inferred from homology"/>
<evidence type="ECO:0000256" key="4">
    <source>
        <dbReference type="ARBA" id="ARBA00022525"/>
    </source>
</evidence>
<dbReference type="GO" id="GO:0005509">
    <property type="term" value="F:calcium ion binding"/>
    <property type="evidence" value="ECO:0007669"/>
    <property type="project" value="InterPro"/>
</dbReference>
<feature type="compositionally biased region" description="Low complexity" evidence="6">
    <location>
        <begin position="30"/>
        <end position="48"/>
    </location>
</feature>
<dbReference type="EMBL" id="FZOY01000006">
    <property type="protein sequence ID" value="SNT13671.1"/>
    <property type="molecule type" value="Genomic_DNA"/>
</dbReference>
<keyword evidence="5" id="KW-0677">Repeat</keyword>
<comment type="similarity">
    <text evidence="3">Belongs to the peptidase M10B family.</text>
</comment>
<sequence length="1167" mass="118890">MSGGDLAAVAPFAGPEPIPVPGGRSAHGRTTTSQASADATTDPAPTDPVYELPNFTDQEIADYLRSGYWTQDGGLPHQFNLDSTGIHAKDGVIRVKFDGWSRDADGVTIAGEALAWQALQLYANVLNVTFVEVEGDGVTADLYFGDSDTGAYARSRYNTSTGNIEYSWVNVSTAWLSTYGTGIGSYAMQTYIHEIGHALGLGHAGPYEGLGTYVTSASEVGANTNIYLNDSWQKSIMSYMDQVENTTLDASYARLLTPMAADWIALADMPTYEITDAYSDHTTYGFNTTITAEISVIWAALADRADRNAFHIIDTDGTDTVDFSGYAADQVIDLAGGGVSDIGGLVGNMTIGAATVIENAVGGSGDDWLKGNAADNILVGNAGNDRLEGLDGADTLLGGAGDDVLDGGEGDDDLRGGGGNDLVHGGPGRDTLHSAGEGTYYGDADNDTIHAGPTGAGQLEALYGGDGIDLLDTTEHAGDYAIDLATGLTSFASESFLEFEWLRTGAGADTLVGNASDNVIWGNDGDDWIGGAGGDDSLYGGLGNDTIEGGDGDDFLAGNAGADVLSGGPGVDRAFGGGGDDHLHSGGAGLYRGGNGDDVVFAGPTDPGANETLYGGAGVDLLNTESHTGDYTIDLDTGATSHASELFSGFEDLFSGAGNDLLTGTAGANRIWGNAGNDRIMGGEGDDALDGGDGNDSLFGGDGADHLIGGAGADWLDGEKGADTIEGGDGNDRIWGGALDTVRGGGGDDRILSGGAGAFYGDAGDDILYADAATSAEMLDGGEGIDRLDTTRAAVDYVIDLGAAGSQSGFAEEEFRGFEHVTTGSGADRISGSGGDNVIYAGFGNDTADGGRGRDWIYGEAGADVLLGGFGADRLDGGKGRDFLDAGRGADELHGGAGNDTYRIHQARQKIFEAVDGGKDLVLSSVSYDLSAQGGEIENLELLEAADINATGNDGANKITGNNGSNLLAGLGGDDLLIGRRGGDRLDGGAGDDVMRGGHGNDIYVVDSAGDRVVEGRKMGKSDAIHAGVSLDLEAAAPNVEGLVLTGKGDIDGHGTGGKNLLRGNSGDNLLDGRGGRDVLEGGAGNDVLTGGTSADTFILNAGDGSDTITDLNLDRDLIRFDSGAAGFADLTIAQDGADTRVGYGTGDSLLLLAIDARDLTADVFVF</sequence>
<dbReference type="CDD" id="cd04277">
    <property type="entry name" value="ZnMc_serralysin_like"/>
    <property type="match status" value="1"/>
</dbReference>
<dbReference type="RefSeq" id="WP_141134917.1">
    <property type="nucleotide sequence ID" value="NZ_FZOY01000006.1"/>
</dbReference>
<dbReference type="GO" id="GO:0008237">
    <property type="term" value="F:metallopeptidase activity"/>
    <property type="evidence" value="ECO:0007669"/>
    <property type="project" value="InterPro"/>
</dbReference>
<name>A0A239K6N6_9RHOB</name>
<evidence type="ECO:0000313" key="9">
    <source>
        <dbReference type="Proteomes" id="UP000198426"/>
    </source>
</evidence>
<dbReference type="PANTHER" id="PTHR38340">
    <property type="entry name" value="S-LAYER PROTEIN"/>
    <property type="match status" value="1"/>
</dbReference>
<dbReference type="InterPro" id="IPR006026">
    <property type="entry name" value="Peptidase_Metallo"/>
</dbReference>
<evidence type="ECO:0000313" key="8">
    <source>
        <dbReference type="EMBL" id="SNT13671.1"/>
    </source>
</evidence>
<comment type="cofactor">
    <cofactor evidence="1">
        <name>Ca(2+)</name>
        <dbReference type="ChEBI" id="CHEBI:29108"/>
    </cofactor>
</comment>
<dbReference type="PROSITE" id="PS00330">
    <property type="entry name" value="HEMOLYSIN_CALCIUM"/>
    <property type="match status" value="13"/>
</dbReference>
<dbReference type="InterPro" id="IPR011049">
    <property type="entry name" value="Serralysin-like_metalloprot_C"/>
</dbReference>
<keyword evidence="9" id="KW-1185">Reference proteome</keyword>
<dbReference type="PANTHER" id="PTHR38340:SF1">
    <property type="entry name" value="S-LAYER PROTEIN"/>
    <property type="match status" value="1"/>
</dbReference>
<dbReference type="Gene3D" id="2.150.10.10">
    <property type="entry name" value="Serralysin-like metalloprotease, C-terminal"/>
    <property type="match status" value="8"/>
</dbReference>
<dbReference type="Gene3D" id="3.40.390.10">
    <property type="entry name" value="Collagenase (Catalytic Domain)"/>
    <property type="match status" value="1"/>
</dbReference>
<dbReference type="SUPFAM" id="SSF51120">
    <property type="entry name" value="beta-Roll"/>
    <property type="match status" value="6"/>
</dbReference>
<dbReference type="Pfam" id="PF08548">
    <property type="entry name" value="Peptidase_M10_C"/>
    <property type="match status" value="1"/>
</dbReference>
<feature type="region of interest" description="Disordered" evidence="6">
    <location>
        <begin position="401"/>
        <end position="439"/>
    </location>
</feature>
<feature type="domain" description="Peptidase metallopeptidase" evidence="7">
    <location>
        <begin position="83"/>
        <end position="243"/>
    </location>
</feature>
<dbReference type="InterPro" id="IPR001343">
    <property type="entry name" value="Hemolysn_Ca-bd"/>
</dbReference>
<dbReference type="InterPro" id="IPR024079">
    <property type="entry name" value="MetalloPept_cat_dom_sf"/>
</dbReference>
<feature type="region of interest" description="Disordered" evidence="6">
    <location>
        <begin position="11"/>
        <end position="48"/>
    </location>
</feature>
<dbReference type="PRINTS" id="PR00313">
    <property type="entry name" value="CABNDNGRPT"/>
</dbReference>
<dbReference type="GO" id="GO:0005615">
    <property type="term" value="C:extracellular space"/>
    <property type="evidence" value="ECO:0007669"/>
    <property type="project" value="InterPro"/>
</dbReference>
<dbReference type="InterPro" id="IPR050557">
    <property type="entry name" value="RTX_toxin/Mannuronan_C5-epim"/>
</dbReference>
<reference evidence="8 9" key="1">
    <citation type="submission" date="2017-06" db="EMBL/GenBank/DDBJ databases">
        <authorList>
            <person name="Kim H.J."/>
            <person name="Triplett B.A."/>
        </authorList>
    </citation>
    <scope>NUCLEOTIDE SEQUENCE [LARGE SCALE GENOMIC DNA]</scope>
    <source>
        <strain evidence="8 9">DSM 29339</strain>
    </source>
</reference>
<dbReference type="Proteomes" id="UP000198426">
    <property type="component" value="Unassembled WGS sequence"/>
</dbReference>
<evidence type="ECO:0000256" key="3">
    <source>
        <dbReference type="ARBA" id="ARBA00009490"/>
    </source>
</evidence>
<organism evidence="8 9">
    <name type="scientific">Tropicimonas sediminicola</name>
    <dbReference type="NCBI Taxonomy" id="1031541"/>
    <lineage>
        <taxon>Bacteria</taxon>
        <taxon>Pseudomonadati</taxon>
        <taxon>Pseudomonadota</taxon>
        <taxon>Alphaproteobacteria</taxon>
        <taxon>Rhodobacterales</taxon>
        <taxon>Roseobacteraceae</taxon>
        <taxon>Tropicimonas</taxon>
    </lineage>
</organism>
<feature type="compositionally biased region" description="Acidic residues" evidence="6">
    <location>
        <begin position="403"/>
        <end position="412"/>
    </location>
</feature>
<dbReference type="OrthoDB" id="733404at2"/>
<keyword evidence="4" id="KW-0964">Secreted</keyword>
<comment type="subcellular location">
    <subcellularLocation>
        <location evidence="2">Secreted</location>
    </subcellularLocation>
</comment>
<dbReference type="InterPro" id="IPR013858">
    <property type="entry name" value="Peptidase_M10B_C"/>
</dbReference>
<dbReference type="InterPro" id="IPR018511">
    <property type="entry name" value="Hemolysin-typ_Ca-bd_CS"/>
</dbReference>
<evidence type="ECO:0000256" key="6">
    <source>
        <dbReference type="SAM" id="MobiDB-lite"/>
    </source>
</evidence>